<organism evidence="4 5">
    <name type="scientific">Blepharisma stoltei</name>
    <dbReference type="NCBI Taxonomy" id="1481888"/>
    <lineage>
        <taxon>Eukaryota</taxon>
        <taxon>Sar</taxon>
        <taxon>Alveolata</taxon>
        <taxon>Ciliophora</taxon>
        <taxon>Postciliodesmatophora</taxon>
        <taxon>Heterotrichea</taxon>
        <taxon>Heterotrichida</taxon>
        <taxon>Blepharismidae</taxon>
        <taxon>Blepharisma</taxon>
    </lineage>
</organism>
<protein>
    <recommendedName>
        <fullName evidence="3">ODAD1 central coiled coil region domain-containing protein</fullName>
    </recommendedName>
</protein>
<dbReference type="EMBL" id="CAJZBQ010000056">
    <property type="protein sequence ID" value="CAG9332961.1"/>
    <property type="molecule type" value="Genomic_DNA"/>
</dbReference>
<dbReference type="InterPro" id="IPR049258">
    <property type="entry name" value="ODAD1_CC"/>
</dbReference>
<feature type="coiled-coil region" evidence="2">
    <location>
        <begin position="86"/>
        <end position="120"/>
    </location>
</feature>
<proteinExistence type="predicted"/>
<evidence type="ECO:0000313" key="5">
    <source>
        <dbReference type="Proteomes" id="UP001162131"/>
    </source>
</evidence>
<evidence type="ECO:0000256" key="1">
    <source>
        <dbReference type="ARBA" id="ARBA00023054"/>
    </source>
</evidence>
<feature type="coiled-coil region" evidence="2">
    <location>
        <begin position="16"/>
        <end position="50"/>
    </location>
</feature>
<reference evidence="4" key="1">
    <citation type="submission" date="2021-09" db="EMBL/GenBank/DDBJ databases">
        <authorList>
            <consortium name="AG Swart"/>
            <person name="Singh M."/>
            <person name="Singh A."/>
            <person name="Seah K."/>
            <person name="Emmerich C."/>
        </authorList>
    </citation>
    <scope>NUCLEOTIDE SEQUENCE</scope>
    <source>
        <strain evidence="4">ATCC30299</strain>
    </source>
</reference>
<dbReference type="PANTHER" id="PTHR21694">
    <property type="entry name" value="COILED-COIL DOMAIN-CONTAINING PROTEIN 63"/>
    <property type="match status" value="1"/>
</dbReference>
<evidence type="ECO:0000259" key="3">
    <source>
        <dbReference type="Pfam" id="PF21773"/>
    </source>
</evidence>
<keyword evidence="5" id="KW-1185">Reference proteome</keyword>
<name>A0AAU9K403_9CILI</name>
<dbReference type="AlphaFoldDB" id="A0AAU9K403"/>
<accession>A0AAU9K403</accession>
<dbReference type="Proteomes" id="UP001162131">
    <property type="component" value="Unassembled WGS sequence"/>
</dbReference>
<dbReference type="Pfam" id="PF21773">
    <property type="entry name" value="ODAD1_CC"/>
    <property type="match status" value="1"/>
</dbReference>
<dbReference type="PANTHER" id="PTHR21694:SF18">
    <property type="entry name" value="COILED-COIL DOMAIN-CONTAINING PROTEIN 63"/>
    <property type="match status" value="1"/>
</dbReference>
<evidence type="ECO:0000313" key="4">
    <source>
        <dbReference type="EMBL" id="CAG9332961.1"/>
    </source>
</evidence>
<evidence type="ECO:0000256" key="2">
    <source>
        <dbReference type="SAM" id="Coils"/>
    </source>
</evidence>
<feature type="coiled-coil region" evidence="2">
    <location>
        <begin position="274"/>
        <end position="308"/>
    </location>
</feature>
<gene>
    <name evidence="4" type="ORF">BSTOLATCC_MIC57782</name>
</gene>
<dbReference type="InterPro" id="IPR051876">
    <property type="entry name" value="ODA-DC/CCD"/>
</dbReference>
<feature type="domain" description="ODAD1 central coiled coil region" evidence="3">
    <location>
        <begin position="69"/>
        <end position="356"/>
    </location>
</feature>
<comment type="caution">
    <text evidence="4">The sequence shown here is derived from an EMBL/GenBank/DDBJ whole genome shotgun (WGS) entry which is preliminary data.</text>
</comment>
<keyword evidence="1 2" id="KW-0175">Coiled coil</keyword>
<sequence>MKTQKTKDSFFKEPEIDRLQRNLELIIQKLEREKREHAYLDEQIKIVEVELNEKKNLKRLPELKDKNLHKNILALERKLELEIVHYNEACSENNLLKNQIEVHRNDLLNYKQSLENLKGDILNVSVQGAKRNSQWKENIEEDQLFRERISVLRSKSANAKTRYSNKINSLASIIREERNNKLKGLGIIKDVFEFRNSKPADSLELSSMLRKLVKKWQKALKERKILLEGYKKNIKLIKLAFREIQAATGYGNIDDIVTAFIKSEEQIHEVWQYINTLNGEIDNLEENLKEATEKIESYEKNKEKGEVKCIENKNYLDKRKQSMELKVIKKGQKFEEVQAEITKLLPIVKKMSNLCQSTTLPIQLTTSYVDSINFESLTEDNILPILGQIEEYLSYILISVAYHKNDKHPVLKPIALDILQEKSFAITPTSISNIFDFKDLYEDEEIDDSRAPLPLYELKEKAKFILETKTSASSRGLLSGLRSRTPKHLPCITD</sequence>